<dbReference type="AlphaFoldDB" id="A0A2H5XGH3"/>
<protein>
    <submittedName>
        <fullName evidence="2">Uncharacterized protein</fullName>
    </submittedName>
</protein>
<dbReference type="Proteomes" id="UP000236173">
    <property type="component" value="Unassembled WGS sequence"/>
</dbReference>
<accession>A0A2H5XGH3</accession>
<feature type="compositionally biased region" description="Basic residues" evidence="1">
    <location>
        <begin position="149"/>
        <end position="161"/>
    </location>
</feature>
<evidence type="ECO:0000313" key="3">
    <source>
        <dbReference type="Proteomes" id="UP000236173"/>
    </source>
</evidence>
<comment type="caution">
    <text evidence="2">The sequence shown here is derived from an EMBL/GenBank/DDBJ whole genome shotgun (WGS) entry which is preliminary data.</text>
</comment>
<sequence>MVGVIGSPAAFRFCGARPFSGFGFRNDSVKRCAIGCPRESHDAFVGIRQPLRFTAVKGQQPQLRWGLSFVTRILFGIACPSCQKRQPFTVGRKAGLRDRFIAKGPLAEHALFGAPQPKVRQRHARVPVRFCDDRSNRCPVKANGDFRRHPQAHQMPRRPTHRCLSPAF</sequence>
<proteinExistence type="predicted"/>
<name>A0A2H5XGH3_9BACT</name>
<dbReference type="EMBL" id="BEHT01000071">
    <property type="protein sequence ID" value="GBD00280.1"/>
    <property type="molecule type" value="Genomic_DNA"/>
</dbReference>
<organism evidence="2 3">
    <name type="scientific">Candidatus Fervidibacter japonicus</name>
    <dbReference type="NCBI Taxonomy" id="2035412"/>
    <lineage>
        <taxon>Bacteria</taxon>
        <taxon>Candidatus Fervidibacterota</taxon>
        <taxon>Candidatus Fervidibacter</taxon>
    </lineage>
</organism>
<evidence type="ECO:0000256" key="1">
    <source>
        <dbReference type="SAM" id="MobiDB-lite"/>
    </source>
</evidence>
<reference evidence="3" key="1">
    <citation type="submission" date="2017-09" db="EMBL/GenBank/DDBJ databases">
        <title>Metaegenomics of thermophilic ammonia-oxidizing enrichment culture.</title>
        <authorList>
            <person name="Kato S."/>
            <person name="Suzuki K."/>
        </authorList>
    </citation>
    <scope>NUCLEOTIDE SEQUENCE [LARGE SCALE GENOMIC DNA]</scope>
</reference>
<evidence type="ECO:0000313" key="2">
    <source>
        <dbReference type="EMBL" id="GBD00280.1"/>
    </source>
</evidence>
<feature type="region of interest" description="Disordered" evidence="1">
    <location>
        <begin position="142"/>
        <end position="168"/>
    </location>
</feature>
<gene>
    <name evidence="2" type="ORF">HRbin17_02819</name>
</gene>